<keyword evidence="3" id="KW-1185">Reference proteome</keyword>
<gene>
    <name evidence="2" type="primary">Npepps_0</name>
    <name evidence="2" type="ORF">KCX86_0014380</name>
</gene>
<accession>A0AA40LC10</accession>
<name>A0AA40LC10_PYGPA</name>
<proteinExistence type="predicted"/>
<keyword evidence="2" id="KW-0031">Aminopeptidase</keyword>
<dbReference type="EMBL" id="JAHCLZ010000728">
    <property type="protein sequence ID" value="KAK1205211.1"/>
    <property type="molecule type" value="Genomic_DNA"/>
</dbReference>
<keyword evidence="2" id="KW-0378">Hydrolase</keyword>
<evidence type="ECO:0000259" key="1">
    <source>
        <dbReference type="Pfam" id="PF11838"/>
    </source>
</evidence>
<evidence type="ECO:0000313" key="3">
    <source>
        <dbReference type="Proteomes" id="UP001177209"/>
    </source>
</evidence>
<dbReference type="Proteomes" id="UP001177209">
    <property type="component" value="Unassembled WGS sequence"/>
</dbReference>
<comment type="caution">
    <text evidence="2">The sequence shown here is derived from an EMBL/GenBank/DDBJ whole genome shotgun (WGS) entry which is preliminary data.</text>
</comment>
<evidence type="ECO:0000313" key="2">
    <source>
        <dbReference type="EMBL" id="KAK1205211.1"/>
    </source>
</evidence>
<keyword evidence="2" id="KW-0645">Protease</keyword>
<organism evidence="2 3">
    <name type="scientific">Pygoscelis papua</name>
    <name type="common">Gentoo penguin</name>
    <dbReference type="NCBI Taxonomy" id="30457"/>
    <lineage>
        <taxon>Eukaryota</taxon>
        <taxon>Metazoa</taxon>
        <taxon>Chordata</taxon>
        <taxon>Craniata</taxon>
        <taxon>Vertebrata</taxon>
        <taxon>Euteleostomi</taxon>
        <taxon>Archelosauria</taxon>
        <taxon>Archosauria</taxon>
        <taxon>Dinosauria</taxon>
        <taxon>Saurischia</taxon>
        <taxon>Theropoda</taxon>
        <taxon>Coelurosauria</taxon>
        <taxon>Aves</taxon>
        <taxon>Neognathae</taxon>
        <taxon>Neoaves</taxon>
        <taxon>Aequornithes</taxon>
        <taxon>Sphenisciformes</taxon>
        <taxon>Spheniscidae</taxon>
        <taxon>Pygoscelis</taxon>
    </lineage>
</organism>
<dbReference type="InterPro" id="IPR024571">
    <property type="entry name" value="ERAP1-like_C_dom"/>
</dbReference>
<feature type="non-terminal residue" evidence="2">
    <location>
        <position position="1"/>
    </location>
</feature>
<reference evidence="2" key="1">
    <citation type="submission" date="2021-05" db="EMBL/GenBank/DDBJ databases">
        <title>A comprehensive genomic history of the evolution of penguins.</title>
        <authorList>
            <person name="Bi X."/>
        </authorList>
    </citation>
    <scope>NUCLEOTIDE SEQUENCE</scope>
    <source>
        <strain evidence="2">Gentoo_SouthGeorgia</strain>
        <tissue evidence="2">Blood</tissue>
    </source>
</reference>
<dbReference type="GO" id="GO:0004177">
    <property type="term" value="F:aminopeptidase activity"/>
    <property type="evidence" value="ECO:0007669"/>
    <property type="project" value="UniProtKB-KW"/>
</dbReference>
<dbReference type="AlphaFoldDB" id="A0AA40LC10"/>
<dbReference type="Pfam" id="PF11838">
    <property type="entry name" value="ERAP1_C"/>
    <property type="match status" value="1"/>
</dbReference>
<feature type="domain" description="ERAP1-like C-terminal" evidence="1">
    <location>
        <begin position="2"/>
        <end position="84"/>
    </location>
</feature>
<protein>
    <submittedName>
        <fullName evidence="2">PSA aminopeptidase</fullName>
    </submittedName>
</protein>
<feature type="non-terminal residue" evidence="2">
    <location>
        <position position="86"/>
    </location>
</feature>
<dbReference type="Gene3D" id="1.25.50.20">
    <property type="match status" value="1"/>
</dbReference>
<sequence length="86" mass="9979">VLKLHKQADRQEKKNRTEQVFGAISQPELIRKVLTFALSEEVCPQDMVFVDVEYLEAANGRKAACKFVRDNWEELYNQYQGGFLIS</sequence>